<evidence type="ECO:0000256" key="4">
    <source>
        <dbReference type="ARBA" id="ARBA00023163"/>
    </source>
</evidence>
<dbReference type="Pfam" id="PF00126">
    <property type="entry name" value="HTH_1"/>
    <property type="match status" value="1"/>
</dbReference>
<dbReference type="InterPro" id="IPR000847">
    <property type="entry name" value="LysR_HTH_N"/>
</dbReference>
<dbReference type="CDD" id="cd08422">
    <property type="entry name" value="PBP2_CrgA_like"/>
    <property type="match status" value="1"/>
</dbReference>
<feature type="domain" description="HTH lysR-type" evidence="5">
    <location>
        <begin position="3"/>
        <end position="60"/>
    </location>
</feature>
<keyword evidence="3" id="KW-0238">DNA-binding</keyword>
<comment type="similarity">
    <text evidence="1">Belongs to the LysR transcriptional regulatory family.</text>
</comment>
<dbReference type="Proteomes" id="UP001597425">
    <property type="component" value="Unassembled WGS sequence"/>
</dbReference>
<dbReference type="SUPFAM" id="SSF53850">
    <property type="entry name" value="Periplasmic binding protein-like II"/>
    <property type="match status" value="1"/>
</dbReference>
<sequence length="314" mass="34213">MPLDTSAIAVFASVVKHSNFARAAEEQGMTPSGVSRVISRLEERLGVRLLQRSTRRLSLTETGAIFHRRALRIRRDLDEAEEEASAASLQPRGLLRLNAPVVFGRQHMVPLLRPLRQRYPELSVELTLSDDFVDLIEEGVDLAVRIGALADSRLIARRLCANRRLLVASPDYLKRRGAPQTAADLDDHDCLVFTGLERPHQWRLVGPEGPVTVSAGGPLVCNNGEVLSEAAKNGLGIALGATFSISGALESGELVRVLPDYEFEPTAIHVIYPSTRQLSRKVRATVDFLASAFDGVPAWDATLEGVVPGFIAKA</sequence>
<keyword evidence="2" id="KW-0805">Transcription regulation</keyword>
<dbReference type="Gene3D" id="3.40.190.290">
    <property type="match status" value="1"/>
</dbReference>
<name>A0ABW5E6W6_9GAMM</name>
<comment type="caution">
    <text evidence="6">The sequence shown here is derived from an EMBL/GenBank/DDBJ whole genome shotgun (WGS) entry which is preliminary data.</text>
</comment>
<dbReference type="RefSeq" id="WP_265722252.1">
    <property type="nucleotide sequence ID" value="NZ_JAPIVK010000020.1"/>
</dbReference>
<dbReference type="Gene3D" id="1.10.10.10">
    <property type="entry name" value="Winged helix-like DNA-binding domain superfamily/Winged helix DNA-binding domain"/>
    <property type="match status" value="1"/>
</dbReference>
<dbReference type="PROSITE" id="PS50931">
    <property type="entry name" value="HTH_LYSR"/>
    <property type="match status" value="1"/>
</dbReference>
<dbReference type="InterPro" id="IPR005119">
    <property type="entry name" value="LysR_subst-bd"/>
</dbReference>
<accession>A0ABW5E6W6</accession>
<dbReference type="InterPro" id="IPR036390">
    <property type="entry name" value="WH_DNA-bd_sf"/>
</dbReference>
<dbReference type="Pfam" id="PF03466">
    <property type="entry name" value="LysR_substrate"/>
    <property type="match status" value="1"/>
</dbReference>
<dbReference type="InterPro" id="IPR058163">
    <property type="entry name" value="LysR-type_TF_proteobact-type"/>
</dbReference>
<reference evidence="7" key="1">
    <citation type="journal article" date="2019" name="Int. J. Syst. Evol. Microbiol.">
        <title>The Global Catalogue of Microorganisms (GCM) 10K type strain sequencing project: providing services to taxonomists for standard genome sequencing and annotation.</title>
        <authorList>
            <consortium name="The Broad Institute Genomics Platform"/>
            <consortium name="The Broad Institute Genome Sequencing Center for Infectious Disease"/>
            <person name="Wu L."/>
            <person name="Ma J."/>
        </authorList>
    </citation>
    <scope>NUCLEOTIDE SEQUENCE [LARGE SCALE GENOMIC DNA]</scope>
    <source>
        <strain evidence="7">KCTC 12848</strain>
    </source>
</reference>
<protein>
    <submittedName>
        <fullName evidence="6">LysR family transcriptional regulator</fullName>
    </submittedName>
</protein>
<gene>
    <name evidence="6" type="ORF">ACFSKX_01835</name>
</gene>
<dbReference type="PANTHER" id="PTHR30537">
    <property type="entry name" value="HTH-TYPE TRANSCRIPTIONAL REGULATOR"/>
    <property type="match status" value="1"/>
</dbReference>
<proteinExistence type="inferred from homology"/>
<evidence type="ECO:0000259" key="5">
    <source>
        <dbReference type="PROSITE" id="PS50931"/>
    </source>
</evidence>
<dbReference type="InterPro" id="IPR036388">
    <property type="entry name" value="WH-like_DNA-bd_sf"/>
</dbReference>
<dbReference type="PANTHER" id="PTHR30537:SF5">
    <property type="entry name" value="HTH-TYPE TRANSCRIPTIONAL ACTIVATOR TTDR-RELATED"/>
    <property type="match status" value="1"/>
</dbReference>
<keyword evidence="4" id="KW-0804">Transcription</keyword>
<dbReference type="SUPFAM" id="SSF46785">
    <property type="entry name" value="Winged helix' DNA-binding domain"/>
    <property type="match status" value="1"/>
</dbReference>
<evidence type="ECO:0000256" key="1">
    <source>
        <dbReference type="ARBA" id="ARBA00009437"/>
    </source>
</evidence>
<evidence type="ECO:0000256" key="2">
    <source>
        <dbReference type="ARBA" id="ARBA00023015"/>
    </source>
</evidence>
<evidence type="ECO:0000313" key="6">
    <source>
        <dbReference type="EMBL" id="MFD2309144.1"/>
    </source>
</evidence>
<organism evidence="6 7">
    <name type="scientific">Microbulbifer halophilus</name>
    <dbReference type="NCBI Taxonomy" id="453963"/>
    <lineage>
        <taxon>Bacteria</taxon>
        <taxon>Pseudomonadati</taxon>
        <taxon>Pseudomonadota</taxon>
        <taxon>Gammaproteobacteria</taxon>
        <taxon>Cellvibrionales</taxon>
        <taxon>Microbulbiferaceae</taxon>
        <taxon>Microbulbifer</taxon>
    </lineage>
</organism>
<keyword evidence="7" id="KW-1185">Reference proteome</keyword>
<evidence type="ECO:0000256" key="3">
    <source>
        <dbReference type="ARBA" id="ARBA00023125"/>
    </source>
</evidence>
<evidence type="ECO:0000313" key="7">
    <source>
        <dbReference type="Proteomes" id="UP001597425"/>
    </source>
</evidence>
<dbReference type="EMBL" id="JBHUJD010000002">
    <property type="protein sequence ID" value="MFD2309144.1"/>
    <property type="molecule type" value="Genomic_DNA"/>
</dbReference>